<dbReference type="Proteomes" id="UP001446337">
    <property type="component" value="Chromosome"/>
</dbReference>
<dbReference type="Gene3D" id="3.10.450.50">
    <property type="match status" value="1"/>
</dbReference>
<keyword evidence="3" id="KW-1185">Reference proteome</keyword>
<evidence type="ECO:0000313" key="3">
    <source>
        <dbReference type="Proteomes" id="UP001446337"/>
    </source>
</evidence>
<dbReference type="EMBL" id="CP154792">
    <property type="protein sequence ID" value="XAN13379.1"/>
    <property type="molecule type" value="Genomic_DNA"/>
</dbReference>
<sequence length="120" mass="12860">MTTINDASPALEIAMAYYDAWRNGDHATAMKVVADDVVNESPFGTTKGGDALHKGESGFAKMLKGATLISAFGDTKTALLMYYTHTQPLENILSAKHFTVENGKITGLKAVFDKSVFAAQ</sequence>
<dbReference type="RefSeq" id="WP_123787002.1">
    <property type="nucleotide sequence ID" value="NZ_CP154792.1"/>
</dbReference>
<proteinExistence type="predicted"/>
<evidence type="ECO:0000259" key="1">
    <source>
        <dbReference type="Pfam" id="PF12680"/>
    </source>
</evidence>
<dbReference type="Pfam" id="PF12680">
    <property type="entry name" value="SnoaL_2"/>
    <property type="match status" value="1"/>
</dbReference>
<name>A0ABZ3FYI6_ACHDE</name>
<gene>
    <name evidence="2" type="ORF">AAIK43_18375</name>
</gene>
<protein>
    <submittedName>
        <fullName evidence="2">Nuclear transport factor 2 family protein</fullName>
    </submittedName>
</protein>
<reference evidence="2 3" key="1">
    <citation type="submission" date="2024-05" db="EMBL/GenBank/DDBJ databases">
        <title>Achromobacter denitrificans. BP1, complete genome.</title>
        <authorList>
            <person name="Zhang B."/>
        </authorList>
    </citation>
    <scope>NUCLEOTIDE SEQUENCE [LARGE SCALE GENOMIC DNA]</scope>
    <source>
        <strain evidence="2 3">BP1</strain>
    </source>
</reference>
<dbReference type="InterPro" id="IPR037401">
    <property type="entry name" value="SnoaL-like"/>
</dbReference>
<dbReference type="InterPro" id="IPR032710">
    <property type="entry name" value="NTF2-like_dom_sf"/>
</dbReference>
<accession>A0ABZ3FYI6</accession>
<dbReference type="SUPFAM" id="SSF54427">
    <property type="entry name" value="NTF2-like"/>
    <property type="match status" value="1"/>
</dbReference>
<evidence type="ECO:0000313" key="2">
    <source>
        <dbReference type="EMBL" id="XAN13379.1"/>
    </source>
</evidence>
<organism evidence="2 3">
    <name type="scientific">Achromobacter denitrificans</name>
    <name type="common">Alcaligenes denitrificans</name>
    <dbReference type="NCBI Taxonomy" id="32002"/>
    <lineage>
        <taxon>Bacteria</taxon>
        <taxon>Pseudomonadati</taxon>
        <taxon>Pseudomonadota</taxon>
        <taxon>Betaproteobacteria</taxon>
        <taxon>Burkholderiales</taxon>
        <taxon>Alcaligenaceae</taxon>
        <taxon>Achromobacter</taxon>
    </lineage>
</organism>
<feature type="domain" description="SnoaL-like" evidence="1">
    <location>
        <begin position="16"/>
        <end position="106"/>
    </location>
</feature>